<dbReference type="Pfam" id="PF02607">
    <property type="entry name" value="B12-binding_2"/>
    <property type="match status" value="1"/>
</dbReference>
<gene>
    <name evidence="25" type="primary">metH</name>
    <name evidence="25" type="ORF">HLVA_14360</name>
</gene>
<dbReference type="InterPro" id="IPR003759">
    <property type="entry name" value="Cbl-bd_cap"/>
</dbReference>
<evidence type="ECO:0000256" key="11">
    <source>
        <dbReference type="ARBA" id="ARBA00022628"/>
    </source>
</evidence>
<comment type="pathway">
    <text evidence="4">Amino-acid biosynthesis; L-methionine biosynthesis via de novo pathway; L-methionine from L-homocysteine (MetH route): step 1/1.</text>
</comment>
<dbReference type="InterPro" id="IPR017215">
    <property type="entry name" value="MetH_bac"/>
</dbReference>
<evidence type="ECO:0000259" key="21">
    <source>
        <dbReference type="PROSITE" id="PS50970"/>
    </source>
</evidence>
<feature type="domain" description="B12-binding N-terminal" evidence="24">
    <location>
        <begin position="585"/>
        <end position="679"/>
    </location>
</feature>
<keyword evidence="12 20" id="KW-0808">Transferase</keyword>
<comment type="cofactor">
    <cofactor evidence="3">
        <name>methylcob(III)alamin</name>
        <dbReference type="ChEBI" id="CHEBI:28115"/>
    </cofactor>
</comment>
<dbReference type="InterPro" id="IPR036724">
    <property type="entry name" value="Cobalamin-bd_sf"/>
</dbReference>
<dbReference type="Pfam" id="PF00809">
    <property type="entry name" value="Pterin_bind"/>
    <property type="match status" value="1"/>
</dbReference>
<keyword evidence="14 20" id="KW-0479">Metal-binding</keyword>
<evidence type="ECO:0000313" key="26">
    <source>
        <dbReference type="Proteomes" id="UP001321582"/>
    </source>
</evidence>
<dbReference type="SUPFAM" id="SSF47644">
    <property type="entry name" value="Methionine synthase domain"/>
    <property type="match status" value="1"/>
</dbReference>
<evidence type="ECO:0000256" key="15">
    <source>
        <dbReference type="ARBA" id="ARBA00022833"/>
    </source>
</evidence>
<dbReference type="PROSITE" id="PS51337">
    <property type="entry name" value="B12_BINDING_NTER"/>
    <property type="match status" value="1"/>
</dbReference>
<dbReference type="SUPFAM" id="SSF52242">
    <property type="entry name" value="Cobalamin (vitamin B12)-binding domain"/>
    <property type="match status" value="1"/>
</dbReference>
<dbReference type="InterPro" id="IPR011005">
    <property type="entry name" value="Dihydropteroate_synth-like_sf"/>
</dbReference>
<dbReference type="SMART" id="SM01018">
    <property type="entry name" value="B12-binding_2"/>
    <property type="match status" value="1"/>
</dbReference>
<dbReference type="GO" id="GO:0005829">
    <property type="term" value="C:cytosol"/>
    <property type="evidence" value="ECO:0007669"/>
    <property type="project" value="TreeGrafter"/>
</dbReference>
<evidence type="ECO:0000256" key="17">
    <source>
        <dbReference type="ARBA" id="ARBA00023285"/>
    </source>
</evidence>
<dbReference type="InterPro" id="IPR000489">
    <property type="entry name" value="Pterin-binding_dom"/>
</dbReference>
<dbReference type="GO" id="GO:0046653">
    <property type="term" value="P:tetrahydrofolate metabolic process"/>
    <property type="evidence" value="ECO:0007669"/>
    <property type="project" value="TreeGrafter"/>
</dbReference>
<protein>
    <recommendedName>
        <fullName evidence="8">Methionine synthase</fullName>
        <ecNumber evidence="7">2.1.1.13</ecNumber>
    </recommendedName>
    <alternativeName>
        <fullName evidence="19">5-methyltetrahydrofolate--homocysteine methyltransferase</fullName>
    </alternativeName>
</protein>
<comment type="cofactor">
    <cofactor evidence="2 20">
        <name>Zn(2+)</name>
        <dbReference type="ChEBI" id="CHEBI:29105"/>
    </cofactor>
</comment>
<dbReference type="CDD" id="cd02070">
    <property type="entry name" value="corrinoid_protein_B12-BD"/>
    <property type="match status" value="1"/>
</dbReference>
<evidence type="ECO:0000256" key="13">
    <source>
        <dbReference type="ARBA" id="ARBA00022691"/>
    </source>
</evidence>
<evidence type="ECO:0000259" key="23">
    <source>
        <dbReference type="PROSITE" id="PS51332"/>
    </source>
</evidence>
<evidence type="ECO:0000256" key="14">
    <source>
        <dbReference type="ARBA" id="ARBA00022723"/>
    </source>
</evidence>
<feature type="domain" description="B12-binding" evidence="23">
    <location>
        <begin position="679"/>
        <end position="807"/>
    </location>
</feature>
<evidence type="ECO:0000256" key="12">
    <source>
        <dbReference type="ARBA" id="ARBA00022679"/>
    </source>
</evidence>
<evidence type="ECO:0000256" key="18">
    <source>
        <dbReference type="ARBA" id="ARBA00025552"/>
    </source>
</evidence>
<keyword evidence="17" id="KW-0170">Cobalt</keyword>
<comment type="function">
    <text evidence="18">Catalyzes the transfer of a methyl group from methyl-cobalamin to homocysteine, yielding enzyme-bound cob(I)alamin and methionine. Subsequently, remethylates the cofactor using methyltetrahydrofolate.</text>
</comment>
<evidence type="ECO:0000256" key="1">
    <source>
        <dbReference type="ARBA" id="ARBA00001700"/>
    </source>
</evidence>
<evidence type="ECO:0000256" key="9">
    <source>
        <dbReference type="ARBA" id="ARBA00022603"/>
    </source>
</evidence>
<evidence type="ECO:0000256" key="3">
    <source>
        <dbReference type="ARBA" id="ARBA00001956"/>
    </source>
</evidence>
<evidence type="ECO:0000256" key="7">
    <source>
        <dbReference type="ARBA" id="ARBA00012032"/>
    </source>
</evidence>
<dbReference type="AlphaFoldDB" id="A0AAU9DER5"/>
<evidence type="ECO:0000256" key="6">
    <source>
        <dbReference type="ARBA" id="ARBA00010854"/>
    </source>
</evidence>
<evidence type="ECO:0000259" key="22">
    <source>
        <dbReference type="PROSITE" id="PS50972"/>
    </source>
</evidence>
<name>A0AAU9DER5_9FUSO</name>
<comment type="catalytic activity">
    <reaction evidence="1">
        <text>(6S)-5-methyl-5,6,7,8-tetrahydrofolate + L-homocysteine = (6S)-5,6,7,8-tetrahydrofolate + L-methionine</text>
        <dbReference type="Rhea" id="RHEA:11172"/>
        <dbReference type="ChEBI" id="CHEBI:18608"/>
        <dbReference type="ChEBI" id="CHEBI:57453"/>
        <dbReference type="ChEBI" id="CHEBI:57844"/>
        <dbReference type="ChEBI" id="CHEBI:58199"/>
        <dbReference type="EC" id="2.1.1.13"/>
    </reaction>
</comment>
<sequence>MNKEWLDNILNNEVLILDGAMGTELQKLGMKPGYCPELLNIEDPEMVKKVHKSYVDAGSNIIEANTFGGNRLKLKEFGLENKIEELNIEGIKIAKEMAKDKAKVFASVSSTGKFIEPMGDYTFDEIYDVFKEQALILEKAGADGVIIETMTDIHEMKAVVIAFKENTNLPIFASMTFQADGRSVTGTDPKTAAIILDALGVDAIGVNCSLGSEGLYKFLEEMIEVTDVPLFVQPNAGLPRLEGDKTVFDATPEFMLEYSEKFYDLGINIIGGCCGTTPTHMRKIAERFKNRKSNKKKLKKNITYLTSRSQFVGIGYPEMVKILGERINPNALKRIKEDIKEYRTTQIRKEAIAQVEAGADVLDINVGLGTIDEAKMMKKAIIAVQNIVNVPLTIDTTDIIALEAGLKAYSGKPLINSVMGKKKSMETIFPLAKKYGAAVLGLALDENGIPATAEERLKVAEKIVKTGMEYGIKKEDILIDTLVLTASAEQDKVLETVKAIELVKKELGVNTVLGVSNISFGLPNRKYVNAAFLSMCIGAGLDLPIMSPMNMEMKNALMASCVLTGRDKNSGKYILYSSGMSVTETKKDEKDIPLEKQAYNCVIKGDTGEIKEILEKILESGEKPLDIVNKILIPAITEVGDLYDKGIYFLPQLMMSAEAMKKGVERVKKEIKEGDSNSLGKVIFATVKNDIHDIGKNIVTVLLENNGFEIVDLGKDVPTEEILEAAKRENVDIIGLSALMTTTMVEMRKTIEAIRKEKLSVDIMVGGAVVTPDFAETMGAYYSKDAVEAVKVAKEIMKKRGIGNNKK</sequence>
<dbReference type="PANTHER" id="PTHR45833:SF1">
    <property type="entry name" value="METHIONINE SYNTHASE"/>
    <property type="match status" value="1"/>
</dbReference>
<dbReference type="InterPro" id="IPR050554">
    <property type="entry name" value="Met_Synthase/Corrinoid"/>
</dbReference>
<dbReference type="PROSITE" id="PS51332">
    <property type="entry name" value="B12_BINDING"/>
    <property type="match status" value="1"/>
</dbReference>
<feature type="domain" description="Pterin-binding" evidence="22">
    <location>
        <begin position="320"/>
        <end position="564"/>
    </location>
</feature>
<feature type="binding site" evidence="20">
    <location>
        <position position="273"/>
    </location>
    <ligand>
        <name>Zn(2+)</name>
        <dbReference type="ChEBI" id="CHEBI:29105"/>
    </ligand>
</feature>
<dbReference type="SUPFAM" id="SSF51717">
    <property type="entry name" value="Dihydropteroate synthetase-like"/>
    <property type="match status" value="1"/>
</dbReference>
<dbReference type="SUPFAM" id="SSF82282">
    <property type="entry name" value="Homocysteine S-methyltransferase"/>
    <property type="match status" value="1"/>
</dbReference>
<dbReference type="EC" id="2.1.1.13" evidence="7"/>
<evidence type="ECO:0000256" key="10">
    <source>
        <dbReference type="ARBA" id="ARBA00022605"/>
    </source>
</evidence>
<reference evidence="25 26" key="1">
    <citation type="submission" date="2022-11" db="EMBL/GenBank/DDBJ databases">
        <title>Haliovirga abyssi gen. nov., sp. nov., a mesophilic fermentative bacterium isolated from the Iheya North hydrothermal field and the proposal of Haliovirgaceae fam. nov.</title>
        <authorList>
            <person name="Miyazaki U."/>
            <person name="Tame A."/>
            <person name="Miyazaki J."/>
            <person name="Takai K."/>
            <person name="Sawayama S."/>
            <person name="Kitajima M."/>
            <person name="Okamoto A."/>
            <person name="Nakagawa S."/>
        </authorList>
    </citation>
    <scope>NUCLEOTIDE SEQUENCE [LARGE SCALE GENOMIC DNA]</scope>
    <source>
        <strain evidence="25 26">IC12</strain>
    </source>
</reference>
<dbReference type="PANTHER" id="PTHR45833">
    <property type="entry name" value="METHIONINE SYNTHASE"/>
    <property type="match status" value="1"/>
</dbReference>
<dbReference type="Gene3D" id="3.20.20.20">
    <property type="entry name" value="Dihydropteroate synthase-like"/>
    <property type="match status" value="1"/>
</dbReference>
<accession>A0AAU9DER5</accession>
<dbReference type="InterPro" id="IPR006158">
    <property type="entry name" value="Cobalamin-bd"/>
</dbReference>
<dbReference type="EMBL" id="AP027059">
    <property type="protein sequence ID" value="BDU50867.1"/>
    <property type="molecule type" value="Genomic_DNA"/>
</dbReference>
<dbReference type="RefSeq" id="WP_307903717.1">
    <property type="nucleotide sequence ID" value="NZ_AP027059.1"/>
</dbReference>
<dbReference type="Gene3D" id="3.40.50.280">
    <property type="entry name" value="Cobalamin-binding domain"/>
    <property type="match status" value="1"/>
</dbReference>
<evidence type="ECO:0000256" key="19">
    <source>
        <dbReference type="ARBA" id="ARBA00031040"/>
    </source>
</evidence>
<dbReference type="InterPro" id="IPR003726">
    <property type="entry name" value="HCY_dom"/>
</dbReference>
<dbReference type="GO" id="GO:0031419">
    <property type="term" value="F:cobalamin binding"/>
    <property type="evidence" value="ECO:0007669"/>
    <property type="project" value="UniProtKB-KW"/>
</dbReference>
<dbReference type="PIRSF" id="PIRSF037472">
    <property type="entry name" value="DHPS_mtfrase"/>
    <property type="match status" value="1"/>
</dbReference>
<evidence type="ECO:0000313" key="25">
    <source>
        <dbReference type="EMBL" id="BDU50867.1"/>
    </source>
</evidence>
<dbReference type="Gene3D" id="3.20.20.330">
    <property type="entry name" value="Homocysteine-binding-like domain"/>
    <property type="match status" value="1"/>
</dbReference>
<keyword evidence="11" id="KW-0846">Cobalamin</keyword>
<evidence type="ECO:0000256" key="4">
    <source>
        <dbReference type="ARBA" id="ARBA00005178"/>
    </source>
</evidence>
<dbReference type="FunFam" id="3.40.50.280:FF:000003">
    <property type="entry name" value="Dimethylamine methyltransferase corrinoid protein"/>
    <property type="match status" value="1"/>
</dbReference>
<dbReference type="GO" id="GO:0008705">
    <property type="term" value="F:methionine synthase activity"/>
    <property type="evidence" value="ECO:0007669"/>
    <property type="project" value="UniProtKB-EC"/>
</dbReference>
<comment type="similarity">
    <text evidence="5">Belongs to the vitamin-B12 dependent methionine synthase family.</text>
</comment>
<evidence type="ECO:0000256" key="16">
    <source>
        <dbReference type="ARBA" id="ARBA00023167"/>
    </source>
</evidence>
<proteinExistence type="inferred from homology"/>
<evidence type="ECO:0000256" key="2">
    <source>
        <dbReference type="ARBA" id="ARBA00001947"/>
    </source>
</evidence>
<feature type="domain" description="Hcy-binding" evidence="21">
    <location>
        <begin position="3"/>
        <end position="288"/>
    </location>
</feature>
<dbReference type="KEGG" id="haby:HLVA_14360"/>
<dbReference type="Proteomes" id="UP001321582">
    <property type="component" value="Chromosome"/>
</dbReference>
<dbReference type="PROSITE" id="PS50972">
    <property type="entry name" value="PTERIN_BINDING"/>
    <property type="match status" value="1"/>
</dbReference>
<dbReference type="PROSITE" id="PS50970">
    <property type="entry name" value="HCY"/>
    <property type="match status" value="1"/>
</dbReference>
<dbReference type="InterPro" id="IPR036594">
    <property type="entry name" value="Meth_synthase_dom"/>
</dbReference>
<dbReference type="GO" id="GO:0050667">
    <property type="term" value="P:homocysteine metabolic process"/>
    <property type="evidence" value="ECO:0007669"/>
    <property type="project" value="TreeGrafter"/>
</dbReference>
<keyword evidence="13" id="KW-0949">S-adenosyl-L-methionine</keyword>
<keyword evidence="10" id="KW-0028">Amino-acid biosynthesis</keyword>
<keyword evidence="15 20" id="KW-0862">Zinc</keyword>
<comment type="similarity">
    <text evidence="6">Belongs to the methylamine corrinoid protein family.</text>
</comment>
<dbReference type="InterPro" id="IPR036589">
    <property type="entry name" value="HCY_dom_sf"/>
</dbReference>
<dbReference type="NCBIfam" id="NF005719">
    <property type="entry name" value="PRK07535.1"/>
    <property type="match status" value="1"/>
</dbReference>
<keyword evidence="26" id="KW-1185">Reference proteome</keyword>
<feature type="binding site" evidence="20">
    <location>
        <position position="274"/>
    </location>
    <ligand>
        <name>Zn(2+)</name>
        <dbReference type="ChEBI" id="CHEBI:29105"/>
    </ligand>
</feature>
<keyword evidence="16" id="KW-0486">Methionine biosynthesis</keyword>
<dbReference type="GO" id="GO:0032259">
    <property type="term" value="P:methylation"/>
    <property type="evidence" value="ECO:0007669"/>
    <property type="project" value="UniProtKB-KW"/>
</dbReference>
<keyword evidence="9 20" id="KW-0489">Methyltransferase</keyword>
<evidence type="ECO:0000256" key="8">
    <source>
        <dbReference type="ARBA" id="ARBA00013998"/>
    </source>
</evidence>
<dbReference type="GO" id="GO:0046872">
    <property type="term" value="F:metal ion binding"/>
    <property type="evidence" value="ECO:0007669"/>
    <property type="project" value="UniProtKB-KW"/>
</dbReference>
<organism evidence="25 26">
    <name type="scientific">Haliovirga abyssi</name>
    <dbReference type="NCBI Taxonomy" id="2996794"/>
    <lineage>
        <taxon>Bacteria</taxon>
        <taxon>Fusobacteriati</taxon>
        <taxon>Fusobacteriota</taxon>
        <taxon>Fusobacteriia</taxon>
        <taxon>Fusobacteriales</taxon>
        <taxon>Haliovirgaceae</taxon>
        <taxon>Haliovirga</taxon>
    </lineage>
</organism>
<dbReference type="Pfam" id="PF02574">
    <property type="entry name" value="S-methyl_trans"/>
    <property type="match status" value="1"/>
</dbReference>
<dbReference type="Gene3D" id="1.10.1240.10">
    <property type="entry name" value="Methionine synthase domain"/>
    <property type="match status" value="1"/>
</dbReference>
<dbReference type="Pfam" id="PF02310">
    <property type="entry name" value="B12-binding"/>
    <property type="match status" value="1"/>
</dbReference>
<evidence type="ECO:0000259" key="24">
    <source>
        <dbReference type="PROSITE" id="PS51337"/>
    </source>
</evidence>
<evidence type="ECO:0000256" key="20">
    <source>
        <dbReference type="PROSITE-ProRule" id="PRU00333"/>
    </source>
</evidence>
<feature type="binding site" evidence="20">
    <location>
        <position position="208"/>
    </location>
    <ligand>
        <name>Zn(2+)</name>
        <dbReference type="ChEBI" id="CHEBI:29105"/>
    </ligand>
</feature>
<evidence type="ECO:0000256" key="5">
    <source>
        <dbReference type="ARBA" id="ARBA00010398"/>
    </source>
</evidence>